<gene>
    <name evidence="1" type="ORF">SMTD_LOCUS11977</name>
</gene>
<dbReference type="EMBL" id="UZAL01031991">
    <property type="protein sequence ID" value="VDP59758.1"/>
    <property type="molecule type" value="Genomic_DNA"/>
</dbReference>
<accession>A0A183PC91</accession>
<keyword evidence="2" id="KW-1185">Reference proteome</keyword>
<reference evidence="1 2" key="1">
    <citation type="submission" date="2018-11" db="EMBL/GenBank/DDBJ databases">
        <authorList>
            <consortium name="Pathogen Informatics"/>
        </authorList>
    </citation>
    <scope>NUCLEOTIDE SEQUENCE [LARGE SCALE GENOMIC DNA]</scope>
    <source>
        <strain>Denwood</strain>
        <strain evidence="2">Zambia</strain>
    </source>
</reference>
<evidence type="ECO:0000313" key="1">
    <source>
        <dbReference type="EMBL" id="VDP59758.1"/>
    </source>
</evidence>
<protein>
    <submittedName>
        <fullName evidence="1">Uncharacterized protein</fullName>
    </submittedName>
</protein>
<organism evidence="1 2">
    <name type="scientific">Schistosoma mattheei</name>
    <dbReference type="NCBI Taxonomy" id="31246"/>
    <lineage>
        <taxon>Eukaryota</taxon>
        <taxon>Metazoa</taxon>
        <taxon>Spiralia</taxon>
        <taxon>Lophotrochozoa</taxon>
        <taxon>Platyhelminthes</taxon>
        <taxon>Trematoda</taxon>
        <taxon>Digenea</taxon>
        <taxon>Strigeidida</taxon>
        <taxon>Schistosomatoidea</taxon>
        <taxon>Schistosomatidae</taxon>
        <taxon>Schistosoma</taxon>
    </lineage>
</organism>
<sequence length="61" mass="6815">MVSRGIQDARHLVLFGTHHLDVPASQSGCSLRDPNPVLSASTVTVYGITYYLIIEWICKKR</sequence>
<dbReference type="Proteomes" id="UP000269396">
    <property type="component" value="Unassembled WGS sequence"/>
</dbReference>
<evidence type="ECO:0000313" key="2">
    <source>
        <dbReference type="Proteomes" id="UP000269396"/>
    </source>
</evidence>
<name>A0A183PC91_9TREM</name>
<dbReference type="AlphaFoldDB" id="A0A183PC91"/>
<proteinExistence type="predicted"/>